<dbReference type="EMBL" id="LAZR01045274">
    <property type="protein sequence ID" value="KKK99272.1"/>
    <property type="molecule type" value="Genomic_DNA"/>
</dbReference>
<reference evidence="1" key="1">
    <citation type="journal article" date="2015" name="Nature">
        <title>Complex archaea that bridge the gap between prokaryotes and eukaryotes.</title>
        <authorList>
            <person name="Spang A."/>
            <person name="Saw J.H."/>
            <person name="Jorgensen S.L."/>
            <person name="Zaremba-Niedzwiedzka K."/>
            <person name="Martijn J."/>
            <person name="Lind A.E."/>
            <person name="van Eijk R."/>
            <person name="Schleper C."/>
            <person name="Guy L."/>
            <person name="Ettema T.J."/>
        </authorList>
    </citation>
    <scope>NUCLEOTIDE SEQUENCE</scope>
</reference>
<comment type="caution">
    <text evidence="1">The sequence shown here is derived from an EMBL/GenBank/DDBJ whole genome shotgun (WGS) entry which is preliminary data.</text>
</comment>
<sequence length="22" mass="2307">MGSLVGADLWSPAVYQNGITKV</sequence>
<proteinExistence type="predicted"/>
<protein>
    <submittedName>
        <fullName evidence="1">Uncharacterized protein</fullName>
    </submittedName>
</protein>
<dbReference type="AlphaFoldDB" id="A0A0F8ZZ71"/>
<feature type="non-terminal residue" evidence="1">
    <location>
        <position position="22"/>
    </location>
</feature>
<evidence type="ECO:0000313" key="1">
    <source>
        <dbReference type="EMBL" id="KKK99272.1"/>
    </source>
</evidence>
<name>A0A0F8ZZ71_9ZZZZ</name>
<organism evidence="1">
    <name type="scientific">marine sediment metagenome</name>
    <dbReference type="NCBI Taxonomy" id="412755"/>
    <lineage>
        <taxon>unclassified sequences</taxon>
        <taxon>metagenomes</taxon>
        <taxon>ecological metagenomes</taxon>
    </lineage>
</organism>
<gene>
    <name evidence="1" type="ORF">LCGC14_2634390</name>
</gene>
<accession>A0A0F8ZZ71</accession>